<evidence type="ECO:0000313" key="4">
    <source>
        <dbReference type="Proteomes" id="UP001209570"/>
    </source>
</evidence>
<dbReference type="GO" id="GO:0006629">
    <property type="term" value="P:lipid metabolic process"/>
    <property type="evidence" value="ECO:0007669"/>
    <property type="project" value="InterPro"/>
</dbReference>
<dbReference type="EMBL" id="JAKCXM010000396">
    <property type="protein sequence ID" value="KAJ0394624.1"/>
    <property type="molecule type" value="Genomic_DNA"/>
</dbReference>
<feature type="transmembrane region" description="Helical" evidence="1">
    <location>
        <begin position="92"/>
        <end position="119"/>
    </location>
</feature>
<reference evidence="3" key="1">
    <citation type="submission" date="2021-12" db="EMBL/GenBank/DDBJ databases">
        <title>Prjna785345.</title>
        <authorList>
            <person name="Rujirawat T."/>
            <person name="Krajaejun T."/>
        </authorList>
    </citation>
    <scope>NUCLEOTIDE SEQUENCE</scope>
    <source>
        <strain evidence="3">Pi057C3</strain>
    </source>
</reference>
<accession>A0AAD5Q5D5</accession>
<keyword evidence="1" id="KW-0472">Membrane</keyword>
<keyword evidence="1" id="KW-1133">Transmembrane helix</keyword>
<dbReference type="SUPFAM" id="SSF53474">
    <property type="entry name" value="alpha/beta-Hydrolases"/>
    <property type="match status" value="1"/>
</dbReference>
<dbReference type="Gene3D" id="3.40.50.1820">
    <property type="entry name" value="alpha/beta hydrolase"/>
    <property type="match status" value="1"/>
</dbReference>
<evidence type="ECO:0000313" key="3">
    <source>
        <dbReference type="EMBL" id="KAJ0394624.1"/>
    </source>
</evidence>
<dbReference type="Proteomes" id="UP001209570">
    <property type="component" value="Unassembled WGS sequence"/>
</dbReference>
<evidence type="ECO:0000259" key="2">
    <source>
        <dbReference type="Pfam" id="PF01764"/>
    </source>
</evidence>
<name>A0AAD5Q5D5_PYTIN</name>
<feature type="domain" description="Fungal lipase-type" evidence="2">
    <location>
        <begin position="356"/>
        <end position="474"/>
    </location>
</feature>
<comment type="caution">
    <text evidence="3">The sequence shown here is derived from an EMBL/GenBank/DDBJ whole genome shotgun (WGS) entry which is preliminary data.</text>
</comment>
<dbReference type="Pfam" id="PF01764">
    <property type="entry name" value="Lipase_3"/>
    <property type="match status" value="1"/>
</dbReference>
<organism evidence="3 4">
    <name type="scientific">Pythium insidiosum</name>
    <name type="common">Pythiosis disease agent</name>
    <dbReference type="NCBI Taxonomy" id="114742"/>
    <lineage>
        <taxon>Eukaryota</taxon>
        <taxon>Sar</taxon>
        <taxon>Stramenopiles</taxon>
        <taxon>Oomycota</taxon>
        <taxon>Peronosporomycetes</taxon>
        <taxon>Pythiales</taxon>
        <taxon>Pythiaceae</taxon>
        <taxon>Pythium</taxon>
    </lineage>
</organism>
<proteinExistence type="predicted"/>
<feature type="transmembrane region" description="Helical" evidence="1">
    <location>
        <begin position="50"/>
        <end position="71"/>
    </location>
</feature>
<gene>
    <name evidence="3" type="ORF">P43SY_000007</name>
</gene>
<evidence type="ECO:0000256" key="1">
    <source>
        <dbReference type="SAM" id="Phobius"/>
    </source>
</evidence>
<keyword evidence="1" id="KW-0812">Transmembrane</keyword>
<protein>
    <recommendedName>
        <fullName evidence="2">Fungal lipase-type domain-containing protein</fullName>
    </recommendedName>
</protein>
<dbReference type="InterPro" id="IPR029058">
    <property type="entry name" value="AB_hydrolase_fold"/>
</dbReference>
<feature type="transmembrane region" description="Helical" evidence="1">
    <location>
        <begin position="139"/>
        <end position="158"/>
    </location>
</feature>
<dbReference type="InterPro" id="IPR002921">
    <property type="entry name" value="Fungal_lipase-type"/>
</dbReference>
<dbReference type="AlphaFoldDB" id="A0AAD5Q5D5"/>
<keyword evidence="4" id="KW-1185">Reference proteome</keyword>
<sequence length="555" mass="62414">MECVSPMQLAVMRWHRRFFDIIMLWEGVVRAVFVQLPTKLFELIDGFDKVISFFFVYVMLQALAILWGFLFNVGAILGDNMINILQMPFSQALCVLLTHASVIGIVLSFGRATWILTWQSTQNFPLIRRIIAYECRPQSVINIVAMPMLVLLPSLILVPSMCTQRLHDDYGASWAKTICEESYVKFLTDKHPVFQRALRLSTAIAIWQFIQACLEILPLLSGFSTLSVLQSHAKWFPDATSVEYQGDTSVEIHHTAIVKLNLGLADDTRPAMHLDQPRYASCGTQWHGLGLVDFALLAEAAYFNPLSNDTAKFVSSVVATNLGDIHVRLPQLNTKTGSKLDFYEAFIPSLNTSIIAVRGTDIWRFTDFVEDAKMFVEPVIFSILSAIFPSIRIWPDVTFSTLIELYSELISLFGLQHDFWYYHELLEYVESIQDREVVLTGHSMGGGIAKLVGSILGKTSITFSPPGFVQSYSKLVHDIGGKSMKVDRSNLHHRSVAVVPEYDPVTLVDAQAGMIQKISKILSQTLFLLLALLAKSFFVSLLHPKSELFCMLQSI</sequence>